<reference evidence="9 10" key="1">
    <citation type="submission" date="2015-05" db="EMBL/GenBank/DDBJ databases">
        <title>Genome sequencing and analysis of members of genus Stenotrophomonas.</title>
        <authorList>
            <person name="Patil P.P."/>
            <person name="Midha S."/>
            <person name="Patil P.B."/>
        </authorList>
    </citation>
    <scope>NUCLEOTIDE SEQUENCE [LARGE SCALE GENOMIC DNA]</scope>
    <source>
        <strain evidence="9 10">DSM 24757</strain>
    </source>
</reference>
<dbReference type="EMBL" id="LDJM01000036">
    <property type="protein sequence ID" value="KRG74906.1"/>
    <property type="molecule type" value="Genomic_DNA"/>
</dbReference>
<proteinExistence type="inferred from homology"/>
<organism evidence="9 10">
    <name type="scientific">Stenotrophomonas ginsengisoli</name>
    <dbReference type="NCBI Taxonomy" id="336566"/>
    <lineage>
        <taxon>Bacteria</taxon>
        <taxon>Pseudomonadati</taxon>
        <taxon>Pseudomonadota</taxon>
        <taxon>Gammaproteobacteria</taxon>
        <taxon>Lysobacterales</taxon>
        <taxon>Lysobacteraceae</taxon>
        <taxon>Stenotrophomonas</taxon>
    </lineage>
</organism>
<comment type="caution">
    <text evidence="9">The sequence shown here is derived from an EMBL/GenBank/DDBJ whole genome shotgun (WGS) entry which is preliminary data.</text>
</comment>
<feature type="domain" description="Glucose-methanol-choline oxidoreductase N-terminal" evidence="7">
    <location>
        <begin position="79"/>
        <end position="102"/>
    </location>
</feature>
<protein>
    <submittedName>
        <fullName evidence="9">GMC family oxidoreductase</fullName>
    </submittedName>
</protein>
<dbReference type="InterPro" id="IPR000172">
    <property type="entry name" value="GMC_OxRdtase_N"/>
</dbReference>
<dbReference type="NCBIfam" id="NF002550">
    <property type="entry name" value="PRK02106.1"/>
    <property type="match status" value="1"/>
</dbReference>
<dbReference type="OrthoDB" id="9785276at2"/>
<dbReference type="SUPFAM" id="SSF51905">
    <property type="entry name" value="FAD/NAD(P)-binding domain"/>
    <property type="match status" value="1"/>
</dbReference>
<keyword evidence="3 6" id="KW-0285">Flavoprotein</keyword>
<evidence type="ECO:0000256" key="2">
    <source>
        <dbReference type="ARBA" id="ARBA00010790"/>
    </source>
</evidence>
<feature type="domain" description="Glucose-methanol-choline oxidoreductase N-terminal" evidence="8">
    <location>
        <begin position="251"/>
        <end position="265"/>
    </location>
</feature>
<evidence type="ECO:0000313" key="10">
    <source>
        <dbReference type="Proteomes" id="UP000050956"/>
    </source>
</evidence>
<evidence type="ECO:0000256" key="4">
    <source>
        <dbReference type="ARBA" id="ARBA00022827"/>
    </source>
</evidence>
<dbReference type="Pfam" id="PF05199">
    <property type="entry name" value="GMC_oxred_C"/>
    <property type="match status" value="1"/>
</dbReference>
<dbReference type="InterPro" id="IPR007867">
    <property type="entry name" value="GMC_OxRtase_C"/>
</dbReference>
<evidence type="ECO:0000256" key="3">
    <source>
        <dbReference type="ARBA" id="ARBA00022630"/>
    </source>
</evidence>
<dbReference type="PROSITE" id="PS00623">
    <property type="entry name" value="GMC_OXRED_1"/>
    <property type="match status" value="1"/>
</dbReference>
<comment type="cofactor">
    <cofactor evidence="1 5">
        <name>FAD</name>
        <dbReference type="ChEBI" id="CHEBI:57692"/>
    </cofactor>
</comment>
<name>A0A0R0D9R6_9GAMM</name>
<dbReference type="InterPro" id="IPR036188">
    <property type="entry name" value="FAD/NAD-bd_sf"/>
</dbReference>
<evidence type="ECO:0000259" key="7">
    <source>
        <dbReference type="PROSITE" id="PS00623"/>
    </source>
</evidence>
<dbReference type="Gene3D" id="3.30.560.10">
    <property type="entry name" value="Glucose Oxidase, domain 3"/>
    <property type="match status" value="1"/>
</dbReference>
<sequence>MYDYIIVGAGSAGCVLANRLSADGHNKVLLIEAGPADRHPFIHMPAGIAHLVKNRRLNWSYDTAAEEQLGGRRLWWPRGKVLGGSSAINAMCYIRGVAGDYDRWASAGASGWDWNSVLPYFRRSEHNSRGGDALHGDSGPLHVSDLRHVNPLSQAFIEAAQQAGWPHNTDFNGADQQGVGLYQVTQKDGARCSSAVAYLAPVRNRPNLTVVTGALVERLQIEAGRVTGVSYRQGAKRHLARAQAEVLLSAGAINSPQLLMLSGIGPAAELQRHGINVVLDQPGIGANLQDHLDICTLYHTVPGVSYDRASELKVAIDYYLRGRRGAGTSNVAEAGGFVRSRFAPDERADIQFHFVPAMLDDHGRQRLPGDGYTLHACYLHPRSRGQLSLSSADPAAAPHIQANYLSDAEGFDLKMMVEAARLSRDILRQPAFDRWRREPIHPAREDLDDAALEAFVRAKAETIYHPAGTCRMGSDARAVVDPQLRLNGIDGLRVVDASVMPTLVTGNTNAPTMMIAERAAELILAGAAALAD</sequence>
<dbReference type="AlphaFoldDB" id="A0A0R0D9R6"/>
<evidence type="ECO:0000256" key="1">
    <source>
        <dbReference type="ARBA" id="ARBA00001974"/>
    </source>
</evidence>
<evidence type="ECO:0000313" key="9">
    <source>
        <dbReference type="EMBL" id="KRG74906.1"/>
    </source>
</evidence>
<dbReference type="PATRIC" id="fig|336566.3.peg.2117"/>
<dbReference type="SUPFAM" id="SSF54373">
    <property type="entry name" value="FAD-linked reductases, C-terminal domain"/>
    <property type="match status" value="1"/>
</dbReference>
<evidence type="ECO:0000259" key="8">
    <source>
        <dbReference type="PROSITE" id="PS00624"/>
    </source>
</evidence>
<evidence type="ECO:0000256" key="6">
    <source>
        <dbReference type="RuleBase" id="RU003968"/>
    </source>
</evidence>
<keyword evidence="4 5" id="KW-0274">FAD</keyword>
<dbReference type="PROSITE" id="PS00624">
    <property type="entry name" value="GMC_OXRED_2"/>
    <property type="match status" value="1"/>
</dbReference>
<dbReference type="STRING" id="336566.ABB30_13040"/>
<dbReference type="PIRSF" id="PIRSF000137">
    <property type="entry name" value="Alcohol_oxidase"/>
    <property type="match status" value="1"/>
</dbReference>
<dbReference type="RefSeq" id="WP_057638753.1">
    <property type="nucleotide sequence ID" value="NZ_LDJM01000036.1"/>
</dbReference>
<dbReference type="Proteomes" id="UP000050956">
    <property type="component" value="Unassembled WGS sequence"/>
</dbReference>
<dbReference type="Pfam" id="PF00732">
    <property type="entry name" value="GMC_oxred_N"/>
    <property type="match status" value="1"/>
</dbReference>
<dbReference type="GO" id="GO:0050660">
    <property type="term" value="F:flavin adenine dinucleotide binding"/>
    <property type="evidence" value="ECO:0007669"/>
    <property type="project" value="InterPro"/>
</dbReference>
<dbReference type="PANTHER" id="PTHR11552">
    <property type="entry name" value="GLUCOSE-METHANOL-CHOLINE GMC OXIDOREDUCTASE"/>
    <property type="match status" value="1"/>
</dbReference>
<accession>A0A0R0D9R6</accession>
<dbReference type="GO" id="GO:0016614">
    <property type="term" value="F:oxidoreductase activity, acting on CH-OH group of donors"/>
    <property type="evidence" value="ECO:0007669"/>
    <property type="project" value="InterPro"/>
</dbReference>
<comment type="similarity">
    <text evidence="2 6">Belongs to the GMC oxidoreductase family.</text>
</comment>
<gene>
    <name evidence="9" type="ORF">ABB30_13040</name>
</gene>
<keyword evidence="10" id="KW-1185">Reference proteome</keyword>
<dbReference type="PANTHER" id="PTHR11552:SF147">
    <property type="entry name" value="CHOLINE DEHYDROGENASE, MITOCHONDRIAL"/>
    <property type="match status" value="1"/>
</dbReference>
<evidence type="ECO:0000256" key="5">
    <source>
        <dbReference type="PIRSR" id="PIRSR000137-2"/>
    </source>
</evidence>
<feature type="binding site" evidence="5">
    <location>
        <position position="216"/>
    </location>
    <ligand>
        <name>FAD</name>
        <dbReference type="ChEBI" id="CHEBI:57692"/>
    </ligand>
</feature>
<dbReference type="Gene3D" id="3.50.50.60">
    <property type="entry name" value="FAD/NAD(P)-binding domain"/>
    <property type="match status" value="1"/>
</dbReference>
<dbReference type="InterPro" id="IPR012132">
    <property type="entry name" value="GMC_OxRdtase"/>
</dbReference>
<feature type="binding site" evidence="5">
    <location>
        <position position="81"/>
    </location>
    <ligand>
        <name>FAD</name>
        <dbReference type="ChEBI" id="CHEBI:57692"/>
    </ligand>
</feature>